<dbReference type="EMBL" id="LAZR01046620">
    <property type="protein sequence ID" value="KKK96113.1"/>
    <property type="molecule type" value="Genomic_DNA"/>
</dbReference>
<evidence type="ECO:0000313" key="1">
    <source>
        <dbReference type="EMBL" id="KKK96113.1"/>
    </source>
</evidence>
<feature type="non-terminal residue" evidence="1">
    <location>
        <position position="1"/>
    </location>
</feature>
<comment type="caution">
    <text evidence="1">The sequence shown here is derived from an EMBL/GenBank/DDBJ whole genome shotgun (WGS) entry which is preliminary data.</text>
</comment>
<protein>
    <submittedName>
        <fullName evidence="1">Uncharacterized protein</fullName>
    </submittedName>
</protein>
<dbReference type="AlphaFoldDB" id="A0A0F8ZQL2"/>
<reference evidence="1" key="1">
    <citation type="journal article" date="2015" name="Nature">
        <title>Complex archaea that bridge the gap between prokaryotes and eukaryotes.</title>
        <authorList>
            <person name="Spang A."/>
            <person name="Saw J.H."/>
            <person name="Jorgensen S.L."/>
            <person name="Zaremba-Niedzwiedzka K."/>
            <person name="Martijn J."/>
            <person name="Lind A.E."/>
            <person name="van Eijk R."/>
            <person name="Schleper C."/>
            <person name="Guy L."/>
            <person name="Ettema T.J."/>
        </authorList>
    </citation>
    <scope>NUCLEOTIDE SEQUENCE</scope>
</reference>
<accession>A0A0F8ZQL2</accession>
<organism evidence="1">
    <name type="scientific">marine sediment metagenome</name>
    <dbReference type="NCBI Taxonomy" id="412755"/>
    <lineage>
        <taxon>unclassified sequences</taxon>
        <taxon>metagenomes</taxon>
        <taxon>ecological metagenomes</taxon>
    </lineage>
</organism>
<proteinExistence type="predicted"/>
<gene>
    <name evidence="1" type="ORF">LCGC14_2666060</name>
</gene>
<name>A0A0F8ZQL2_9ZZZZ</name>
<sequence length="189" mass="20313">FVGSCSGNQPHTVRQEVTLTPGVVVFGAWVNATEATPATDFRMGLWDVDSCDWYANSLTVTGTIQVTAGNFSIGSSWSLVSKHFEITAPIPNTLYFKIKTSEQGGGGGDLANEKRINIAEAFLSTPTAYNGMLLTIARASTDPIVDDQWKIDTSNDSAGVFQSFFTRVFNRQLPSNTAGGETISDSWAS</sequence>